<dbReference type="Pfam" id="PF00005">
    <property type="entry name" value="ABC_tran"/>
    <property type="match status" value="1"/>
</dbReference>
<protein>
    <submittedName>
        <fullName evidence="5">ABC transporter ATP-binding protein</fullName>
    </submittedName>
</protein>
<accession>A0A4Y6PTP3</accession>
<sequence>MFLAIDNVELAFEGVKALDGVSLDVPKGSLTAVIGPNGAGKTSLFNCISGVYKPTAGQVRLEGKNIAGQPPHETAAMGVARMFQNLALFDQMTVLENMLLGRHHRYETSWWNDIFFFGKTAKQEVAHREKVEEVIDFLHLERFRKTPVGILPYGILKRVELGRALCMEPELLLLDEPAAGLNQEETEDMARYMLDIKEELGITQILIEHELHFVLDLADNIAVLDFGSKIAEGPPAQIRQEPAVIEAYVGVGHGSV</sequence>
<dbReference type="GO" id="GO:0005886">
    <property type="term" value="C:plasma membrane"/>
    <property type="evidence" value="ECO:0007669"/>
    <property type="project" value="TreeGrafter"/>
</dbReference>
<evidence type="ECO:0000256" key="1">
    <source>
        <dbReference type="ARBA" id="ARBA00022448"/>
    </source>
</evidence>
<keyword evidence="1" id="KW-0813">Transport</keyword>
<dbReference type="FunFam" id="3.40.50.300:FF:000421">
    <property type="entry name" value="Branched-chain amino acid ABC transporter ATP-binding protein"/>
    <property type="match status" value="1"/>
</dbReference>
<dbReference type="SMART" id="SM00382">
    <property type="entry name" value="AAA"/>
    <property type="match status" value="1"/>
</dbReference>
<dbReference type="InterPro" id="IPR003593">
    <property type="entry name" value="AAA+_ATPase"/>
</dbReference>
<dbReference type="Pfam" id="PF12399">
    <property type="entry name" value="BCA_ABC_TP_C"/>
    <property type="match status" value="1"/>
</dbReference>
<evidence type="ECO:0000313" key="5">
    <source>
        <dbReference type="EMBL" id="QDG51397.1"/>
    </source>
</evidence>
<reference evidence="5 6" key="1">
    <citation type="submission" date="2019-06" db="EMBL/GenBank/DDBJ databases">
        <title>Persicimonas caeni gen. nov., sp. nov., a predatory bacterium isolated from solar saltern.</title>
        <authorList>
            <person name="Wang S."/>
        </authorList>
    </citation>
    <scope>NUCLEOTIDE SEQUENCE [LARGE SCALE GENOMIC DNA]</scope>
    <source>
        <strain evidence="5 6">YN101</strain>
    </source>
</reference>
<proteinExistence type="predicted"/>
<feature type="domain" description="ABC transporter" evidence="4">
    <location>
        <begin position="3"/>
        <end position="251"/>
    </location>
</feature>
<dbReference type="InterPro" id="IPR027417">
    <property type="entry name" value="P-loop_NTPase"/>
</dbReference>
<keyword evidence="6" id="KW-1185">Reference proteome</keyword>
<dbReference type="Proteomes" id="UP000315995">
    <property type="component" value="Chromosome"/>
</dbReference>
<dbReference type="InterPro" id="IPR003439">
    <property type="entry name" value="ABC_transporter-like_ATP-bd"/>
</dbReference>
<evidence type="ECO:0000256" key="2">
    <source>
        <dbReference type="ARBA" id="ARBA00022741"/>
    </source>
</evidence>
<keyword evidence="3 5" id="KW-0067">ATP-binding</keyword>
<dbReference type="PANTHER" id="PTHR45772">
    <property type="entry name" value="CONSERVED COMPONENT OF ABC TRANSPORTER FOR NATURAL AMINO ACIDS-RELATED"/>
    <property type="match status" value="1"/>
</dbReference>
<dbReference type="GO" id="GO:0016887">
    <property type="term" value="F:ATP hydrolysis activity"/>
    <property type="evidence" value="ECO:0007669"/>
    <property type="project" value="InterPro"/>
</dbReference>
<dbReference type="InterPro" id="IPR051120">
    <property type="entry name" value="ABC_AA/LPS_Transport"/>
</dbReference>
<dbReference type="CDD" id="cd03219">
    <property type="entry name" value="ABC_Mj1267_LivG_branched"/>
    <property type="match status" value="1"/>
</dbReference>
<organism evidence="5 6">
    <name type="scientific">Persicimonas caeni</name>
    <dbReference type="NCBI Taxonomy" id="2292766"/>
    <lineage>
        <taxon>Bacteria</taxon>
        <taxon>Deltaproteobacteria</taxon>
        <taxon>Bradymonadales</taxon>
        <taxon>Bradymonadaceae</taxon>
        <taxon>Persicimonas</taxon>
    </lineage>
</organism>
<dbReference type="EMBL" id="CP041186">
    <property type="protein sequence ID" value="QDG51397.1"/>
    <property type="molecule type" value="Genomic_DNA"/>
</dbReference>
<name>A0A4Y6PTP3_PERCE</name>
<dbReference type="PROSITE" id="PS50893">
    <property type="entry name" value="ABC_TRANSPORTER_2"/>
    <property type="match status" value="1"/>
</dbReference>
<dbReference type="GO" id="GO:0005524">
    <property type="term" value="F:ATP binding"/>
    <property type="evidence" value="ECO:0007669"/>
    <property type="project" value="UniProtKB-KW"/>
</dbReference>
<dbReference type="OrthoDB" id="9805130at2"/>
<evidence type="ECO:0000259" key="4">
    <source>
        <dbReference type="PROSITE" id="PS50893"/>
    </source>
</evidence>
<dbReference type="Gene3D" id="3.40.50.300">
    <property type="entry name" value="P-loop containing nucleotide triphosphate hydrolases"/>
    <property type="match status" value="1"/>
</dbReference>
<dbReference type="SUPFAM" id="SSF52540">
    <property type="entry name" value="P-loop containing nucleoside triphosphate hydrolases"/>
    <property type="match status" value="1"/>
</dbReference>
<keyword evidence="2" id="KW-0547">Nucleotide-binding</keyword>
<evidence type="ECO:0000256" key="3">
    <source>
        <dbReference type="ARBA" id="ARBA00022840"/>
    </source>
</evidence>
<dbReference type="InterPro" id="IPR032823">
    <property type="entry name" value="BCA_ABC_TP_C"/>
</dbReference>
<dbReference type="AlphaFoldDB" id="A0A4Y6PTP3"/>
<dbReference type="RefSeq" id="WP_141197880.1">
    <property type="nucleotide sequence ID" value="NZ_CP041186.1"/>
</dbReference>
<gene>
    <name evidence="5" type="ORF">FIV42_11790</name>
</gene>
<accession>A0A5B8Y5X7</accession>
<dbReference type="PANTHER" id="PTHR45772:SF1">
    <property type="entry name" value="ABC TRANSPORTER ATP-BINDING PROTEIN"/>
    <property type="match status" value="1"/>
</dbReference>
<evidence type="ECO:0000313" key="6">
    <source>
        <dbReference type="Proteomes" id="UP000315995"/>
    </source>
</evidence>